<keyword evidence="2" id="KW-1133">Transmembrane helix</keyword>
<evidence type="ECO:0000256" key="2">
    <source>
        <dbReference type="SAM" id="Phobius"/>
    </source>
</evidence>
<keyword evidence="2" id="KW-0812">Transmembrane</keyword>
<dbReference type="InterPro" id="IPR039164">
    <property type="entry name" value="UBR1-like"/>
</dbReference>
<sequence length="184" mass="21036">MKAETTANQYLRLKKAAQPKMESYVIICVCAKSKASDSFRLKKAKIVRSFKLIFVRRGWAPVKVERPKYCKVERLKIGGEASSFPVTERRFCGLTTVESLERELIYKLSIGDVTHSQLVKSLPGDLSKFEGLQDILDTFFYQLIFVLLILFFYAKIQALYHGLLFAVHAHSDSEYLRPMLGCSL</sequence>
<comment type="function">
    <text evidence="1">Ubiquitin ligase protein which is a component of the N-end rule pathway. Recognizes and binds to proteins bearing specific N-terminal residues that are destabilizing according to the N-end rule, leading to their ubiquitination and subsequent degradation.</text>
</comment>
<comment type="caution">
    <text evidence="3">The sequence shown here is derived from an EMBL/GenBank/DDBJ whole genome shotgun (WGS) entry which is preliminary data.</text>
</comment>
<dbReference type="GO" id="GO:0016567">
    <property type="term" value="P:protein ubiquitination"/>
    <property type="evidence" value="ECO:0007669"/>
    <property type="project" value="UniProtKB-UniRule"/>
</dbReference>
<evidence type="ECO:0000313" key="4">
    <source>
        <dbReference type="Proteomes" id="UP001359559"/>
    </source>
</evidence>
<dbReference type="PANTHER" id="PTHR21497:SF53">
    <property type="entry name" value="E3 UBIQUITIN-PROTEIN LIGASE PRT6"/>
    <property type="match status" value="1"/>
</dbReference>
<comment type="similarity">
    <text evidence="1">Belongs to the E3 ubiquitin-protein ligase UBR1-like family.</text>
</comment>
<keyword evidence="4" id="KW-1185">Reference proteome</keyword>
<organism evidence="3 4">
    <name type="scientific">Clitoria ternatea</name>
    <name type="common">Butterfly pea</name>
    <dbReference type="NCBI Taxonomy" id="43366"/>
    <lineage>
        <taxon>Eukaryota</taxon>
        <taxon>Viridiplantae</taxon>
        <taxon>Streptophyta</taxon>
        <taxon>Embryophyta</taxon>
        <taxon>Tracheophyta</taxon>
        <taxon>Spermatophyta</taxon>
        <taxon>Magnoliopsida</taxon>
        <taxon>eudicotyledons</taxon>
        <taxon>Gunneridae</taxon>
        <taxon>Pentapetalae</taxon>
        <taxon>rosids</taxon>
        <taxon>fabids</taxon>
        <taxon>Fabales</taxon>
        <taxon>Fabaceae</taxon>
        <taxon>Papilionoideae</taxon>
        <taxon>50 kb inversion clade</taxon>
        <taxon>NPAAA clade</taxon>
        <taxon>indigoferoid/millettioid clade</taxon>
        <taxon>Phaseoleae</taxon>
        <taxon>Clitoria</taxon>
    </lineage>
</organism>
<dbReference type="GO" id="GO:0000151">
    <property type="term" value="C:ubiquitin ligase complex"/>
    <property type="evidence" value="ECO:0007669"/>
    <property type="project" value="TreeGrafter"/>
</dbReference>
<keyword evidence="2" id="KW-0472">Membrane</keyword>
<comment type="pathway">
    <text evidence="1">Protein modification; protein ubiquitination.</text>
</comment>
<dbReference type="GO" id="GO:0005737">
    <property type="term" value="C:cytoplasm"/>
    <property type="evidence" value="ECO:0007669"/>
    <property type="project" value="TreeGrafter"/>
</dbReference>
<feature type="transmembrane region" description="Helical" evidence="2">
    <location>
        <begin position="139"/>
        <end position="156"/>
    </location>
</feature>
<gene>
    <name evidence="3" type="ORF">RJT34_23191</name>
</gene>
<dbReference type="Proteomes" id="UP001359559">
    <property type="component" value="Unassembled WGS sequence"/>
</dbReference>
<dbReference type="GO" id="GO:0061630">
    <property type="term" value="F:ubiquitin protein ligase activity"/>
    <property type="evidence" value="ECO:0007669"/>
    <property type="project" value="UniProtKB-UniRule"/>
</dbReference>
<accession>A0AAN9FND6</accession>
<keyword evidence="1" id="KW-0479">Metal-binding</keyword>
<comment type="catalytic activity">
    <reaction evidence="1">
        <text>S-ubiquitinyl-[E2 ubiquitin-conjugating enzyme]-L-cysteine + [acceptor protein]-L-lysine = [E2 ubiquitin-conjugating enzyme]-L-cysteine + N(6)-ubiquitinyl-[acceptor protein]-L-lysine.</text>
        <dbReference type="EC" id="2.3.2.27"/>
    </reaction>
</comment>
<keyword evidence="1" id="KW-0863">Zinc-finger</keyword>
<reference evidence="3 4" key="1">
    <citation type="submission" date="2024-01" db="EMBL/GenBank/DDBJ databases">
        <title>The genomes of 5 underutilized Papilionoideae crops provide insights into root nodulation and disease resistance.</title>
        <authorList>
            <person name="Yuan L."/>
        </authorList>
    </citation>
    <scope>NUCLEOTIDE SEQUENCE [LARGE SCALE GENOMIC DNA]</scope>
    <source>
        <strain evidence="3">LY-2023</strain>
        <tissue evidence="3">Leaf</tissue>
    </source>
</reference>
<dbReference type="EMBL" id="JAYKXN010000006">
    <property type="protein sequence ID" value="KAK7278166.1"/>
    <property type="molecule type" value="Genomic_DNA"/>
</dbReference>
<dbReference type="GO" id="GO:0008270">
    <property type="term" value="F:zinc ion binding"/>
    <property type="evidence" value="ECO:0007669"/>
    <property type="project" value="UniProtKB-UniRule"/>
</dbReference>
<keyword evidence="1" id="KW-0808">Transferase</keyword>
<keyword evidence="1" id="KW-0833">Ubl conjugation pathway</keyword>
<dbReference type="PANTHER" id="PTHR21497">
    <property type="entry name" value="UBIQUITIN LIGASE E3 ALPHA-RELATED"/>
    <property type="match status" value="1"/>
</dbReference>
<dbReference type="EC" id="2.3.2.27" evidence="1"/>
<protein>
    <recommendedName>
        <fullName evidence="1">E3 ubiquitin-protein ligase</fullName>
        <ecNumber evidence="1">2.3.2.27</ecNumber>
    </recommendedName>
</protein>
<evidence type="ECO:0000313" key="3">
    <source>
        <dbReference type="EMBL" id="KAK7278166.1"/>
    </source>
</evidence>
<name>A0AAN9FND6_CLITE</name>
<keyword evidence="1" id="KW-0862">Zinc</keyword>
<dbReference type="AlphaFoldDB" id="A0AAN9FND6"/>
<evidence type="ECO:0000256" key="1">
    <source>
        <dbReference type="RuleBase" id="RU366018"/>
    </source>
</evidence>
<dbReference type="GO" id="GO:0071596">
    <property type="term" value="P:ubiquitin-dependent protein catabolic process via the N-end rule pathway"/>
    <property type="evidence" value="ECO:0007669"/>
    <property type="project" value="UniProtKB-UniRule"/>
</dbReference>
<proteinExistence type="inferred from homology"/>